<accession>A0A1G2FBK8</accession>
<dbReference type="Proteomes" id="UP000176974">
    <property type="component" value="Unassembled WGS sequence"/>
</dbReference>
<dbReference type="Gene3D" id="3.30.70.60">
    <property type="match status" value="1"/>
</dbReference>
<comment type="function">
    <text evidence="3">Binds together with bS18 to 16S ribosomal RNA.</text>
</comment>
<evidence type="ECO:0000256" key="4">
    <source>
        <dbReference type="SAM" id="MobiDB-lite"/>
    </source>
</evidence>
<dbReference type="EMBL" id="MHMY01000023">
    <property type="protein sequence ID" value="OGZ34941.1"/>
    <property type="molecule type" value="Genomic_DNA"/>
</dbReference>
<dbReference type="GO" id="GO:0005840">
    <property type="term" value="C:ribosome"/>
    <property type="evidence" value="ECO:0007669"/>
    <property type="project" value="UniProtKB-KW"/>
</dbReference>
<dbReference type="HAMAP" id="MF_00360">
    <property type="entry name" value="Ribosomal_bS6"/>
    <property type="match status" value="1"/>
</dbReference>
<keyword evidence="3 5" id="KW-0689">Ribosomal protein</keyword>
<dbReference type="InterPro" id="IPR035980">
    <property type="entry name" value="Ribosomal_bS6_sf"/>
</dbReference>
<comment type="similarity">
    <text evidence="1 3">Belongs to the bacterial ribosomal protein bS6 family.</text>
</comment>
<dbReference type="InterPro" id="IPR000529">
    <property type="entry name" value="Ribosomal_bS6"/>
</dbReference>
<proteinExistence type="inferred from homology"/>
<feature type="compositionally biased region" description="Basic and acidic residues" evidence="4">
    <location>
        <begin position="130"/>
        <end position="140"/>
    </location>
</feature>
<dbReference type="NCBIfam" id="TIGR00166">
    <property type="entry name" value="S6"/>
    <property type="match status" value="1"/>
</dbReference>
<dbReference type="GO" id="GO:0003735">
    <property type="term" value="F:structural constituent of ribosome"/>
    <property type="evidence" value="ECO:0007669"/>
    <property type="project" value="InterPro"/>
</dbReference>
<keyword evidence="3" id="KW-0687">Ribonucleoprotein</keyword>
<dbReference type="GO" id="GO:0019843">
    <property type="term" value="F:rRNA binding"/>
    <property type="evidence" value="ECO:0007669"/>
    <property type="project" value="UniProtKB-UniRule"/>
</dbReference>
<sequence>MNDQPKLYQLTYLLPPSLDEKGAVEISQKIKKWIEEKQGKTEKEETVNKNLAYPIKKYHQAVYSNLSFRIIPEFIKEIQEYLKLENNILRYAIQREMPRRSPSKSAKPARVKIGPAKVYPDRDLFRQVHLKEEKTRKPIEKPTPASPQKEKVKLEELDKKLEEILKE</sequence>
<dbReference type="GO" id="GO:0006412">
    <property type="term" value="P:translation"/>
    <property type="evidence" value="ECO:0007669"/>
    <property type="project" value="UniProtKB-UniRule"/>
</dbReference>
<dbReference type="CDD" id="cd00473">
    <property type="entry name" value="bS6"/>
    <property type="match status" value="1"/>
</dbReference>
<dbReference type="InterPro" id="IPR020814">
    <property type="entry name" value="Ribosomal_S6_plastid/chlpt"/>
</dbReference>
<dbReference type="Pfam" id="PF01250">
    <property type="entry name" value="Ribosomal_S6"/>
    <property type="match status" value="1"/>
</dbReference>
<dbReference type="InterPro" id="IPR014717">
    <property type="entry name" value="Transl_elong_EF1B/ribsomal_bS6"/>
</dbReference>
<dbReference type="AlphaFoldDB" id="A0A1G2FBK8"/>
<keyword evidence="3" id="KW-0699">rRNA-binding</keyword>
<reference evidence="5 6" key="1">
    <citation type="journal article" date="2016" name="Nat. Commun.">
        <title>Thousands of microbial genomes shed light on interconnected biogeochemical processes in an aquifer system.</title>
        <authorList>
            <person name="Anantharaman K."/>
            <person name="Brown C.T."/>
            <person name="Hug L.A."/>
            <person name="Sharon I."/>
            <person name="Castelle C.J."/>
            <person name="Probst A.J."/>
            <person name="Thomas B.C."/>
            <person name="Singh A."/>
            <person name="Wilkins M.J."/>
            <person name="Karaoz U."/>
            <person name="Brodie E.L."/>
            <person name="Williams K.H."/>
            <person name="Hubbard S.S."/>
            <person name="Banfield J.F."/>
        </authorList>
    </citation>
    <scope>NUCLEOTIDE SEQUENCE [LARGE SCALE GENOMIC DNA]</scope>
</reference>
<evidence type="ECO:0000313" key="6">
    <source>
        <dbReference type="Proteomes" id="UP000176974"/>
    </source>
</evidence>
<evidence type="ECO:0000256" key="1">
    <source>
        <dbReference type="ARBA" id="ARBA00009512"/>
    </source>
</evidence>
<evidence type="ECO:0000256" key="3">
    <source>
        <dbReference type="HAMAP-Rule" id="MF_00360"/>
    </source>
</evidence>
<gene>
    <name evidence="3" type="primary">rpsF</name>
    <name evidence="5" type="ORF">A2815_01000</name>
</gene>
<dbReference type="GO" id="GO:1990904">
    <property type="term" value="C:ribonucleoprotein complex"/>
    <property type="evidence" value="ECO:0007669"/>
    <property type="project" value="UniProtKB-KW"/>
</dbReference>
<dbReference type="SUPFAM" id="SSF54995">
    <property type="entry name" value="Ribosomal protein S6"/>
    <property type="match status" value="1"/>
</dbReference>
<protein>
    <recommendedName>
        <fullName evidence="2 3">Small ribosomal subunit protein bS6</fullName>
    </recommendedName>
</protein>
<evidence type="ECO:0000313" key="5">
    <source>
        <dbReference type="EMBL" id="OGZ34941.1"/>
    </source>
</evidence>
<comment type="caution">
    <text evidence="5">The sequence shown here is derived from an EMBL/GenBank/DDBJ whole genome shotgun (WGS) entry which is preliminary data.</text>
</comment>
<evidence type="ECO:0000256" key="2">
    <source>
        <dbReference type="ARBA" id="ARBA00035294"/>
    </source>
</evidence>
<organism evidence="5 6">
    <name type="scientific">Candidatus Portnoybacteria bacterium RIFCSPHIGHO2_01_FULL_40_12b</name>
    <dbReference type="NCBI Taxonomy" id="1801994"/>
    <lineage>
        <taxon>Bacteria</taxon>
        <taxon>Candidatus Portnoyibacteriota</taxon>
    </lineage>
</organism>
<feature type="region of interest" description="Disordered" evidence="4">
    <location>
        <begin position="130"/>
        <end position="152"/>
    </location>
</feature>
<keyword evidence="3" id="KW-0694">RNA-binding</keyword>
<name>A0A1G2FBK8_9BACT</name>